<organism evidence="7 8">
    <name type="scientific">Cudoniella acicularis</name>
    <dbReference type="NCBI Taxonomy" id="354080"/>
    <lineage>
        <taxon>Eukaryota</taxon>
        <taxon>Fungi</taxon>
        <taxon>Dikarya</taxon>
        <taxon>Ascomycota</taxon>
        <taxon>Pezizomycotina</taxon>
        <taxon>Leotiomycetes</taxon>
        <taxon>Helotiales</taxon>
        <taxon>Tricladiaceae</taxon>
        <taxon>Cudoniella</taxon>
    </lineage>
</organism>
<dbReference type="AlphaFoldDB" id="A0A8H4RFS8"/>
<dbReference type="InterPro" id="IPR037593">
    <property type="entry name" value="MIOS/Sea4"/>
</dbReference>
<dbReference type="GO" id="GO:1904263">
    <property type="term" value="P:positive regulation of TORC1 signaling"/>
    <property type="evidence" value="ECO:0007669"/>
    <property type="project" value="TreeGrafter"/>
</dbReference>
<accession>A0A8H4RFS8</accession>
<feature type="region of interest" description="Disordered" evidence="4">
    <location>
        <begin position="96"/>
        <end position="135"/>
    </location>
</feature>
<dbReference type="PANTHER" id="PTHR16453:SF9">
    <property type="entry name" value="GATOR COMPLEX PROTEIN MIOS"/>
    <property type="match status" value="1"/>
</dbReference>
<feature type="domain" description="GATOR2 complex protein MIO zinc-ribbon like" evidence="5">
    <location>
        <begin position="1075"/>
        <end position="1158"/>
    </location>
</feature>
<evidence type="ECO:0000259" key="5">
    <source>
        <dbReference type="Pfam" id="PF17034"/>
    </source>
</evidence>
<evidence type="ECO:0000313" key="7">
    <source>
        <dbReference type="EMBL" id="KAF4627846.1"/>
    </source>
</evidence>
<dbReference type="InterPro" id="IPR031488">
    <property type="entry name" value="Zn_ribbon_mio"/>
</dbReference>
<keyword evidence="3" id="KW-0677">Repeat</keyword>
<comment type="caution">
    <text evidence="7">The sequence shown here is derived from an EMBL/GenBank/DDBJ whole genome shotgun (WGS) entry which is preliminary data.</text>
</comment>
<feature type="compositionally biased region" description="Low complexity" evidence="4">
    <location>
        <begin position="96"/>
        <end position="105"/>
    </location>
</feature>
<evidence type="ECO:0000256" key="3">
    <source>
        <dbReference type="ARBA" id="ARBA00022737"/>
    </source>
</evidence>
<feature type="compositionally biased region" description="Basic and acidic residues" evidence="4">
    <location>
        <begin position="123"/>
        <end position="135"/>
    </location>
</feature>
<dbReference type="EMBL" id="JAAMPI010000901">
    <property type="protein sequence ID" value="KAF4627846.1"/>
    <property type="molecule type" value="Genomic_DNA"/>
</dbReference>
<dbReference type="OrthoDB" id="341486at2759"/>
<dbReference type="SUPFAM" id="SSF50978">
    <property type="entry name" value="WD40 repeat-like"/>
    <property type="match status" value="1"/>
</dbReference>
<reference evidence="7 8" key="1">
    <citation type="submission" date="2020-03" db="EMBL/GenBank/DDBJ databases">
        <title>Draft Genome Sequence of Cudoniella acicularis.</title>
        <authorList>
            <person name="Buettner E."/>
            <person name="Kellner H."/>
        </authorList>
    </citation>
    <scope>NUCLEOTIDE SEQUENCE [LARGE SCALE GENOMIC DNA]</scope>
    <source>
        <strain evidence="7 8">DSM 108380</strain>
    </source>
</reference>
<comment type="similarity">
    <text evidence="1">Belongs to the WD repeat mio family.</text>
</comment>
<keyword evidence="8" id="KW-1185">Reference proteome</keyword>
<dbReference type="InterPro" id="IPR015943">
    <property type="entry name" value="WD40/YVTN_repeat-like_dom_sf"/>
</dbReference>
<sequence length="1167" mass="130992">MDPRLKRTLTHDETATIAAYLNDPTTSLYTKSLSWIEIAEDAGIDFRTNCQKTVQRACKIDEGIITAIPEVEKELTQKQAKARLDFIDQMIVSGDSESDLCSSSDNNPDVVPKSELPPEQNSDESRRSKLQKQVEKANTKLAMERTEGIIRWSPNPLRDEFMILNLNHKTLQVYEAKGRAQPGTFDFDKISAHGEIPPLNTYDWSPETRGLVAVGTSHGEVHLLRVDDNSNASLTLPLKLQRSCQSIAFNTTGLLAVGLDRIRNDSCLQIWDVKQRLADWDITKPGWSLPSMTPEPKKKLEGSVSITSVRFFEDQPQTLVVGVKNQSVRIHDLRDPNSAVVTFQTRCCNNLTIDFSDPNYFASSSLDQPGLLVWDRRASGRSTASPMYLESVDQDEIPWGAALKLNHAIDGHKNLYIKQLRYSREHRGTLGVLSSTGQLQIYRTNREFVEPDSVDDVRGSPELLEVKKSYDLEYPYSDPDHKRKFEDRIISFDWLNLGTTDLEPRVVGLRSNGTFEILQMPSATASHLSQVIPWQPPHRLGNNYMTLMNFADPIERETMLGPLYATAAKANVPVFGPNKYSLNETQEALVAKIKEAIYSNEDPVVNILALQHSDKSKDSTKALEKDISNLNLNSKKLKEPAESSASAEKLSKFFSSREMHEKYLYSALGGDPLDNIMLRRASEKYLFNCIMNKKVVSDDPWLVDVWTWIGCLEMAANEDGMVTSPIDLSYLGVYPIWMNILGEKSESRLIDSTVIPDSSQWERLIANINKKAEHPEFQGVATDKPHHRQLCLAICGLVKTPEQIEDELTALVNDQEHTNAAVWALFEGQPELAVEILKDAGTDLLFVAMALDMKLQSNTTLTPDGGKWSKALDTDSRLAEDPYLRALYGYITTGDWAAIVDEASLPLRDRVGVALRYFDDTKLTDWLSKQMEEVIKTGDIEGIVLAGITDDMVDILAKYIEKFMDYQTAILIMSFCYPRYLSDIRCDAWRKNYQDFLQRHKAFILRVHFEQQSAKKSRARDGKPVIKPPPRQVTIRCLKCDASLINDQSNTGSASAAPGPSQATADNRNPLVAAGINAGLSCPKCGSHLPRCAICLEYVGVPRSDRPELSNDPSVRRMANFPTFCMKCKHVTHMDHAVAWFKRHVECPVPECHCQCNNSGTHSSQLG</sequence>
<dbReference type="PANTHER" id="PTHR16453">
    <property type="entry name" value="WD40 DOMAIN-CONTAINING PROTEIN MIO FAMILY MEMBER"/>
    <property type="match status" value="1"/>
</dbReference>
<evidence type="ECO:0000256" key="2">
    <source>
        <dbReference type="ARBA" id="ARBA00022574"/>
    </source>
</evidence>
<dbReference type="FunFam" id="2.130.10.10:FF:001167">
    <property type="entry name" value="Uncharacterized protein"/>
    <property type="match status" value="1"/>
</dbReference>
<protein>
    <submittedName>
        <fullName evidence="7">Uncharacterized protein</fullName>
    </submittedName>
</protein>
<evidence type="ECO:0000259" key="6">
    <source>
        <dbReference type="Pfam" id="PF21719"/>
    </source>
</evidence>
<dbReference type="InterPro" id="IPR001680">
    <property type="entry name" value="WD40_rpt"/>
</dbReference>
<dbReference type="InterPro" id="IPR049092">
    <property type="entry name" value="MIOS_a-sol"/>
</dbReference>
<evidence type="ECO:0000256" key="1">
    <source>
        <dbReference type="ARBA" id="ARBA00009713"/>
    </source>
</evidence>
<evidence type="ECO:0000256" key="4">
    <source>
        <dbReference type="SAM" id="MobiDB-lite"/>
    </source>
</evidence>
<keyword evidence="2" id="KW-0853">WD repeat</keyword>
<dbReference type="GO" id="GO:0005737">
    <property type="term" value="C:cytoplasm"/>
    <property type="evidence" value="ECO:0007669"/>
    <property type="project" value="TreeGrafter"/>
</dbReference>
<dbReference type="InterPro" id="IPR036322">
    <property type="entry name" value="WD40_repeat_dom_sf"/>
</dbReference>
<feature type="domain" description="MIOS-like alpha-solenoid" evidence="6">
    <location>
        <begin position="677"/>
        <end position="917"/>
    </location>
</feature>
<name>A0A8H4RFS8_9HELO</name>
<dbReference type="Gene3D" id="2.130.10.10">
    <property type="entry name" value="YVTN repeat-like/Quinoprotein amine dehydrogenase"/>
    <property type="match status" value="1"/>
</dbReference>
<evidence type="ECO:0000313" key="8">
    <source>
        <dbReference type="Proteomes" id="UP000566819"/>
    </source>
</evidence>
<dbReference type="Pfam" id="PF17034">
    <property type="entry name" value="zinc_ribbon_16"/>
    <property type="match status" value="1"/>
</dbReference>
<dbReference type="SMART" id="SM00320">
    <property type="entry name" value="WD40"/>
    <property type="match status" value="4"/>
</dbReference>
<dbReference type="Pfam" id="PF21719">
    <property type="entry name" value="MIOS_a-sol"/>
    <property type="match status" value="1"/>
</dbReference>
<gene>
    <name evidence="7" type="ORF">G7Y89_g10305</name>
</gene>
<proteinExistence type="inferred from homology"/>
<dbReference type="CDD" id="cd16691">
    <property type="entry name" value="mRING-H2-C3H3C2_Mio"/>
    <property type="match status" value="1"/>
</dbReference>
<dbReference type="Proteomes" id="UP000566819">
    <property type="component" value="Unassembled WGS sequence"/>
</dbReference>